<sequence>MRNVFVKGQNETLDFSVEEDTRLIVVPSGEVSVNVEVVKEGVSAELVVLYALHGDASVSLATNSVHKIPHTSCNVIVRSALFDSSKSSFEGKIYIGKEAQGTVSYLEDNVLSVGDKVKNSSKPILEILADDVKASHGATTGRLDETSLYYLQSRGLSREEAERLSIEGFFESVLGKIDDAEVLAAARKELHV</sequence>
<organism evidence="2">
    <name type="scientific">candidate division WWE3 bacterium</name>
    <dbReference type="NCBI Taxonomy" id="2053526"/>
    <lineage>
        <taxon>Bacteria</taxon>
        <taxon>Katanobacteria</taxon>
    </lineage>
</organism>
<dbReference type="GO" id="GO:0016226">
    <property type="term" value="P:iron-sulfur cluster assembly"/>
    <property type="evidence" value="ECO:0007669"/>
    <property type="project" value="InterPro"/>
</dbReference>
<evidence type="ECO:0000259" key="1">
    <source>
        <dbReference type="Pfam" id="PF01458"/>
    </source>
</evidence>
<evidence type="ECO:0000313" key="2">
    <source>
        <dbReference type="EMBL" id="HGW29747.1"/>
    </source>
</evidence>
<dbReference type="PANTHER" id="PTHR43575">
    <property type="entry name" value="PROTEIN ABCI7, CHLOROPLASTIC"/>
    <property type="match status" value="1"/>
</dbReference>
<accession>A0A7C4TP78</accession>
<gene>
    <name evidence="2" type="ORF">ENR63_02390</name>
</gene>
<reference evidence="2" key="1">
    <citation type="journal article" date="2020" name="mSystems">
        <title>Genome- and Community-Level Interaction Insights into Carbon Utilization and Element Cycling Functions of Hydrothermarchaeota in Hydrothermal Sediment.</title>
        <authorList>
            <person name="Zhou Z."/>
            <person name="Liu Y."/>
            <person name="Xu W."/>
            <person name="Pan J."/>
            <person name="Luo Z.H."/>
            <person name="Li M."/>
        </authorList>
    </citation>
    <scope>NUCLEOTIDE SEQUENCE [LARGE SCALE GENOMIC DNA]</scope>
    <source>
        <strain evidence="2">SpSt-417</strain>
    </source>
</reference>
<dbReference type="InterPro" id="IPR055346">
    <property type="entry name" value="Fe-S_cluster_assembly_SufBD"/>
</dbReference>
<proteinExistence type="predicted"/>
<protein>
    <recommendedName>
        <fullName evidence="1">SUF system FeS cluster assembly SufBD core domain-containing protein</fullName>
    </recommendedName>
</protein>
<dbReference type="EMBL" id="DSRT01000127">
    <property type="protein sequence ID" value="HGW29747.1"/>
    <property type="molecule type" value="Genomic_DNA"/>
</dbReference>
<dbReference type="Pfam" id="PF01458">
    <property type="entry name" value="SUFBD_core"/>
    <property type="match status" value="1"/>
</dbReference>
<name>A0A7C4TP78_UNCKA</name>
<feature type="domain" description="SUF system FeS cluster assembly SufBD core" evidence="1">
    <location>
        <begin position="33"/>
        <end position="169"/>
    </location>
</feature>
<dbReference type="InterPro" id="IPR000825">
    <property type="entry name" value="SUF_FeS_clus_asmbl_SufBD_core"/>
</dbReference>
<comment type="caution">
    <text evidence="2">The sequence shown here is derived from an EMBL/GenBank/DDBJ whole genome shotgun (WGS) entry which is preliminary data.</text>
</comment>
<dbReference type="PANTHER" id="PTHR43575:SF1">
    <property type="entry name" value="PROTEIN ABCI7, CHLOROPLASTIC"/>
    <property type="match status" value="1"/>
</dbReference>
<dbReference type="SUPFAM" id="SSF101960">
    <property type="entry name" value="Stabilizer of iron transporter SufD"/>
    <property type="match status" value="1"/>
</dbReference>
<dbReference type="InterPro" id="IPR037284">
    <property type="entry name" value="SUF_FeS_clus_asmbl_SufBD_sf"/>
</dbReference>
<dbReference type="AlphaFoldDB" id="A0A7C4TP78"/>